<reference evidence="2" key="1">
    <citation type="journal article" date="2023" name="G3 (Bethesda)">
        <title>Genome assembly and association tests identify interacting loci associated with vigor, precocity, and sex in interspecific pistachio rootstocks.</title>
        <authorList>
            <person name="Palmer W."/>
            <person name="Jacygrad E."/>
            <person name="Sagayaradj S."/>
            <person name="Cavanaugh K."/>
            <person name="Han R."/>
            <person name="Bertier L."/>
            <person name="Beede B."/>
            <person name="Kafkas S."/>
            <person name="Golino D."/>
            <person name="Preece J."/>
            <person name="Michelmore R."/>
        </authorList>
    </citation>
    <scope>NUCLEOTIDE SEQUENCE [LARGE SCALE GENOMIC DNA]</scope>
</reference>
<accession>A0ACC1AYX6</accession>
<comment type="caution">
    <text evidence="1">The sequence shown here is derived from an EMBL/GenBank/DDBJ whole genome shotgun (WGS) entry which is preliminary data.</text>
</comment>
<dbReference type="EMBL" id="CM047903">
    <property type="protein sequence ID" value="KAJ0091857.1"/>
    <property type="molecule type" value="Genomic_DNA"/>
</dbReference>
<gene>
    <name evidence="1" type="ORF">Patl1_26790</name>
</gene>
<proteinExistence type="predicted"/>
<name>A0ACC1AYX6_9ROSI</name>
<evidence type="ECO:0000313" key="1">
    <source>
        <dbReference type="EMBL" id="KAJ0091857.1"/>
    </source>
</evidence>
<organism evidence="1 2">
    <name type="scientific">Pistacia atlantica</name>
    <dbReference type="NCBI Taxonomy" id="434234"/>
    <lineage>
        <taxon>Eukaryota</taxon>
        <taxon>Viridiplantae</taxon>
        <taxon>Streptophyta</taxon>
        <taxon>Embryophyta</taxon>
        <taxon>Tracheophyta</taxon>
        <taxon>Spermatophyta</taxon>
        <taxon>Magnoliopsida</taxon>
        <taxon>eudicotyledons</taxon>
        <taxon>Gunneridae</taxon>
        <taxon>Pentapetalae</taxon>
        <taxon>rosids</taxon>
        <taxon>malvids</taxon>
        <taxon>Sapindales</taxon>
        <taxon>Anacardiaceae</taxon>
        <taxon>Pistacia</taxon>
    </lineage>
</organism>
<keyword evidence="2" id="KW-1185">Reference proteome</keyword>
<sequence>MVKGAKNRPNIERFRKKLGKPFGKFNAKVSSKIKGHTSEDTISGTHVTVPISVATVGRTFMMGKTQNPVWMQHFNAPVAHYVAEVHLVLKESYVVASEIVGAVGIPVEQLCSDAHIQDGCLPNLKLDGGMEFNQASCWQDIYDAISEARHLIYIAGWSLNHTLRLVRNGNNTYSLGDLLKIKSKQGVKICCYLCGMILPLLACWDIIE</sequence>
<dbReference type="Proteomes" id="UP001164250">
    <property type="component" value="Chromosome 7"/>
</dbReference>
<protein>
    <submittedName>
        <fullName evidence="1">Uncharacterized protein</fullName>
    </submittedName>
</protein>
<evidence type="ECO:0000313" key="2">
    <source>
        <dbReference type="Proteomes" id="UP001164250"/>
    </source>
</evidence>